<evidence type="ECO:0000313" key="2">
    <source>
        <dbReference type="EMBL" id="MBV7255932.1"/>
    </source>
</evidence>
<dbReference type="PANTHER" id="PTHR11240">
    <property type="entry name" value="RIBONUCLEASE T2"/>
    <property type="match status" value="1"/>
</dbReference>
<name>A0ABS6SDK8_9SPHN</name>
<gene>
    <name evidence="2" type="ORF">KCG44_03945</name>
</gene>
<sequence length="244" mass="26568">MLLLSACDAAPSGREAASPATSADLADTDANCVIPADITPPRRATPPDDRPDAPASGYVMALSWSPEFCRFRADQDAHAGQCRDNRFGFILHGLWPQAARGPHPRACALAAPVSEDTIRRHYCMTPSAALIQHEWAAHGTCAWDSADAYFADAARLWDRVDRPDLFALSRKEGLVAADIRAAFVAVNPGLPAEAVGVDLDNRGWLEEIFICLDLDERPRACAPREYGAHDNRKASIWRGGRPKK</sequence>
<protein>
    <submittedName>
        <fullName evidence="2">Ribonuclease T</fullName>
    </submittedName>
</protein>
<organism evidence="2 3">
    <name type="scientific">Pacificimonas pallii</name>
    <dbReference type="NCBI Taxonomy" id="2827236"/>
    <lineage>
        <taxon>Bacteria</taxon>
        <taxon>Pseudomonadati</taxon>
        <taxon>Pseudomonadota</taxon>
        <taxon>Alphaproteobacteria</taxon>
        <taxon>Sphingomonadales</taxon>
        <taxon>Sphingosinicellaceae</taxon>
        <taxon>Pacificimonas</taxon>
    </lineage>
</organism>
<dbReference type="RefSeq" id="WP_218444337.1">
    <property type="nucleotide sequence ID" value="NZ_JAGSPA010000001.1"/>
</dbReference>
<dbReference type="EMBL" id="JAGSPA010000001">
    <property type="protein sequence ID" value="MBV7255932.1"/>
    <property type="molecule type" value="Genomic_DNA"/>
</dbReference>
<reference evidence="2 3" key="1">
    <citation type="submission" date="2021-04" db="EMBL/GenBank/DDBJ databases">
        <authorList>
            <person name="Pira H."/>
            <person name="Risdian C."/>
            <person name="Wink J."/>
        </authorList>
    </citation>
    <scope>NUCLEOTIDE SEQUENCE [LARGE SCALE GENOMIC DNA]</scope>
    <source>
        <strain evidence="2 3">WHA3</strain>
    </source>
</reference>
<dbReference type="PANTHER" id="PTHR11240:SF22">
    <property type="entry name" value="RIBONUCLEASE T2"/>
    <property type="match status" value="1"/>
</dbReference>
<dbReference type="InterPro" id="IPR018188">
    <property type="entry name" value="RNase_T2_His_AS_1"/>
</dbReference>
<feature type="region of interest" description="Disordered" evidence="1">
    <location>
        <begin position="36"/>
        <end position="56"/>
    </location>
</feature>
<dbReference type="Proteomes" id="UP000722336">
    <property type="component" value="Unassembled WGS sequence"/>
</dbReference>
<proteinExistence type="predicted"/>
<accession>A0ABS6SDK8</accession>
<dbReference type="Pfam" id="PF00445">
    <property type="entry name" value="Ribonuclease_T2"/>
    <property type="match status" value="1"/>
</dbReference>
<evidence type="ECO:0000256" key="1">
    <source>
        <dbReference type="SAM" id="MobiDB-lite"/>
    </source>
</evidence>
<comment type="caution">
    <text evidence="2">The sequence shown here is derived from an EMBL/GenBank/DDBJ whole genome shotgun (WGS) entry which is preliminary data.</text>
</comment>
<dbReference type="InterPro" id="IPR001568">
    <property type="entry name" value="RNase_T2-like"/>
</dbReference>
<dbReference type="PROSITE" id="PS00530">
    <property type="entry name" value="RNASE_T2_1"/>
    <property type="match status" value="1"/>
</dbReference>
<evidence type="ECO:0000313" key="3">
    <source>
        <dbReference type="Proteomes" id="UP000722336"/>
    </source>
</evidence>
<keyword evidence="3" id="KW-1185">Reference proteome</keyword>